<dbReference type="Proteomes" id="UP000299102">
    <property type="component" value="Unassembled WGS sequence"/>
</dbReference>
<proteinExistence type="predicted"/>
<protein>
    <submittedName>
        <fullName evidence="1">Uncharacterized protein</fullName>
    </submittedName>
</protein>
<accession>A0A4C1SGB2</accession>
<name>A0A4C1SGB2_EUMVA</name>
<keyword evidence="2" id="KW-1185">Reference proteome</keyword>
<sequence>MKHQTTLEAANIDSRHAFLVDRILEPGPYGDSLLHRWINAERENWAWRLYRKYHEAVLATGLLHSFAGGSLGDNEIHKGDQCSGEEIMWQPGYAETTGNERANSLASRAIKLSLTYTKPFDVDLGT</sequence>
<comment type="caution">
    <text evidence="1">The sequence shown here is derived from an EMBL/GenBank/DDBJ whole genome shotgun (WGS) entry which is preliminary data.</text>
</comment>
<evidence type="ECO:0000313" key="2">
    <source>
        <dbReference type="Proteomes" id="UP000299102"/>
    </source>
</evidence>
<dbReference type="EMBL" id="BGZK01006835">
    <property type="protein sequence ID" value="GBP00926.1"/>
    <property type="molecule type" value="Genomic_DNA"/>
</dbReference>
<dbReference type="AlphaFoldDB" id="A0A4C1SGB2"/>
<organism evidence="1 2">
    <name type="scientific">Eumeta variegata</name>
    <name type="common">Bagworm moth</name>
    <name type="synonym">Eumeta japonica</name>
    <dbReference type="NCBI Taxonomy" id="151549"/>
    <lineage>
        <taxon>Eukaryota</taxon>
        <taxon>Metazoa</taxon>
        <taxon>Ecdysozoa</taxon>
        <taxon>Arthropoda</taxon>
        <taxon>Hexapoda</taxon>
        <taxon>Insecta</taxon>
        <taxon>Pterygota</taxon>
        <taxon>Neoptera</taxon>
        <taxon>Endopterygota</taxon>
        <taxon>Lepidoptera</taxon>
        <taxon>Glossata</taxon>
        <taxon>Ditrysia</taxon>
        <taxon>Tineoidea</taxon>
        <taxon>Psychidae</taxon>
        <taxon>Oiketicinae</taxon>
        <taxon>Eumeta</taxon>
    </lineage>
</organism>
<gene>
    <name evidence="1" type="ORF">EVAR_73257_1</name>
</gene>
<reference evidence="1 2" key="1">
    <citation type="journal article" date="2019" name="Commun. Biol.">
        <title>The bagworm genome reveals a unique fibroin gene that provides high tensile strength.</title>
        <authorList>
            <person name="Kono N."/>
            <person name="Nakamura H."/>
            <person name="Ohtoshi R."/>
            <person name="Tomita M."/>
            <person name="Numata K."/>
            <person name="Arakawa K."/>
        </authorList>
    </citation>
    <scope>NUCLEOTIDE SEQUENCE [LARGE SCALE GENOMIC DNA]</scope>
</reference>
<evidence type="ECO:0000313" key="1">
    <source>
        <dbReference type="EMBL" id="GBP00926.1"/>
    </source>
</evidence>